<name>A0A849VGU4_9GAMM</name>
<gene>
    <name evidence="2" type="ORF">HG263_19185</name>
</gene>
<dbReference type="NCBIfam" id="NF042431">
    <property type="entry name" value="EnCoAhydt_DpgB"/>
    <property type="match status" value="1"/>
</dbReference>
<dbReference type="AlphaFoldDB" id="A0A849VGU4"/>
<accession>A0A849VGU4</accession>
<dbReference type="SUPFAM" id="SSF52096">
    <property type="entry name" value="ClpP/crotonase"/>
    <property type="match status" value="1"/>
</dbReference>
<dbReference type="PANTHER" id="PTHR11941">
    <property type="entry name" value="ENOYL-COA HYDRATASE-RELATED"/>
    <property type="match status" value="1"/>
</dbReference>
<dbReference type="InterPro" id="IPR001753">
    <property type="entry name" value="Enoyl-CoA_hydra/iso"/>
</dbReference>
<proteinExistence type="inferred from homology"/>
<evidence type="ECO:0000313" key="2">
    <source>
        <dbReference type="EMBL" id="NOU52632.1"/>
    </source>
</evidence>
<dbReference type="PANTHER" id="PTHR11941:SF54">
    <property type="entry name" value="ENOYL-COA HYDRATASE, MITOCHONDRIAL"/>
    <property type="match status" value="1"/>
</dbReference>
<dbReference type="EMBL" id="JABBPG010000010">
    <property type="protein sequence ID" value="NOU52632.1"/>
    <property type="molecule type" value="Genomic_DNA"/>
</dbReference>
<comment type="similarity">
    <text evidence="1">Belongs to the enoyl-CoA hydratase/isomerase family.</text>
</comment>
<dbReference type="RefSeq" id="WP_171627687.1">
    <property type="nucleotide sequence ID" value="NZ_JABBPG010000010.1"/>
</dbReference>
<comment type="caution">
    <text evidence="2">The sequence shown here is derived from an EMBL/GenBank/DDBJ whole genome shotgun (WGS) entry which is preliminary data.</text>
</comment>
<keyword evidence="3" id="KW-1185">Reference proteome</keyword>
<dbReference type="Proteomes" id="UP000586305">
    <property type="component" value="Unassembled WGS sequence"/>
</dbReference>
<sequence>MTIIKHEVDASATITLELVNSLNNICKQVENDKSAKVLHLNIRAMAPIQSLNAESEKDVYLVHKWEKVIRRIENLDALVVTTAESDVLAAALAILVVSDYRIATNATTFSVMQEAYIFPGVLIHRLVNQIGHSKSRSLILLGKGMDAAQANQAGLIDEIADETDAALERFVAQMHDVVFNDIRVRRRLMLEAYHTSFDDTIGLSLAACDKVLRQFAMAS</sequence>
<protein>
    <submittedName>
        <fullName evidence="2">Enoyl-CoA hydratase/isomerase family protein</fullName>
    </submittedName>
</protein>
<dbReference type="GO" id="GO:0006635">
    <property type="term" value="P:fatty acid beta-oxidation"/>
    <property type="evidence" value="ECO:0007669"/>
    <property type="project" value="TreeGrafter"/>
</dbReference>
<dbReference type="Pfam" id="PF00378">
    <property type="entry name" value="ECH_1"/>
    <property type="match status" value="1"/>
</dbReference>
<evidence type="ECO:0000256" key="1">
    <source>
        <dbReference type="ARBA" id="ARBA00005254"/>
    </source>
</evidence>
<reference evidence="2 3" key="1">
    <citation type="submission" date="2020-04" db="EMBL/GenBank/DDBJ databases">
        <title>Pseudoalteromonas caenipelagi sp. nov., isolated from a tidal flat.</title>
        <authorList>
            <person name="Park S."/>
            <person name="Yoon J.-H."/>
        </authorList>
    </citation>
    <scope>NUCLEOTIDE SEQUENCE [LARGE SCALE GENOMIC DNA]</scope>
    <source>
        <strain evidence="2 3">JBTF-M23</strain>
    </source>
</reference>
<dbReference type="Gene3D" id="3.90.226.10">
    <property type="entry name" value="2-enoyl-CoA Hydratase, Chain A, domain 1"/>
    <property type="match status" value="1"/>
</dbReference>
<organism evidence="2 3">
    <name type="scientific">Pseudoalteromonas caenipelagi</name>
    <dbReference type="NCBI Taxonomy" id="2726988"/>
    <lineage>
        <taxon>Bacteria</taxon>
        <taxon>Pseudomonadati</taxon>
        <taxon>Pseudomonadota</taxon>
        <taxon>Gammaproteobacteria</taxon>
        <taxon>Alteromonadales</taxon>
        <taxon>Pseudoalteromonadaceae</taxon>
        <taxon>Pseudoalteromonas</taxon>
    </lineage>
</organism>
<dbReference type="CDD" id="cd06558">
    <property type="entry name" value="crotonase-like"/>
    <property type="match status" value="1"/>
</dbReference>
<keyword evidence="2" id="KW-0413">Isomerase</keyword>
<dbReference type="InterPro" id="IPR053545">
    <property type="entry name" value="Enoyl-CoA_hydratase-like"/>
</dbReference>
<evidence type="ECO:0000313" key="3">
    <source>
        <dbReference type="Proteomes" id="UP000586305"/>
    </source>
</evidence>
<dbReference type="GO" id="GO:0016853">
    <property type="term" value="F:isomerase activity"/>
    <property type="evidence" value="ECO:0007669"/>
    <property type="project" value="UniProtKB-KW"/>
</dbReference>
<dbReference type="InterPro" id="IPR029045">
    <property type="entry name" value="ClpP/crotonase-like_dom_sf"/>
</dbReference>